<name>A0AAD2DL44_9LAMI</name>
<evidence type="ECO:0000313" key="1">
    <source>
        <dbReference type="EMBL" id="CAI9756103.1"/>
    </source>
</evidence>
<dbReference type="Proteomes" id="UP000834106">
    <property type="component" value="Chromosome 2"/>
</dbReference>
<accession>A0AAD2DL44</accession>
<keyword evidence="2" id="KW-1185">Reference proteome</keyword>
<sequence length="108" mass="11476">MQLVSATEWVSWAIRRSGLLTSQPFLPAPSSVKSKQSTGLRQGSWVRLGCGGADLLGATVVAVDLYFAIPCNATVRIRSGCADPLAMGAVGGGFAVRLWCWLLVQVLR</sequence>
<dbReference type="AlphaFoldDB" id="A0AAD2DL44"/>
<proteinExistence type="predicted"/>
<evidence type="ECO:0000313" key="2">
    <source>
        <dbReference type="Proteomes" id="UP000834106"/>
    </source>
</evidence>
<protein>
    <submittedName>
        <fullName evidence="1">Uncharacterized protein</fullName>
    </submittedName>
</protein>
<gene>
    <name evidence="1" type="ORF">FPE_LOCUS3533</name>
</gene>
<reference evidence="1" key="1">
    <citation type="submission" date="2023-05" db="EMBL/GenBank/DDBJ databases">
        <authorList>
            <person name="Huff M."/>
        </authorList>
    </citation>
    <scope>NUCLEOTIDE SEQUENCE</scope>
</reference>
<dbReference type="EMBL" id="OU503037">
    <property type="protein sequence ID" value="CAI9756103.1"/>
    <property type="molecule type" value="Genomic_DNA"/>
</dbReference>
<organism evidence="1 2">
    <name type="scientific">Fraxinus pennsylvanica</name>
    <dbReference type="NCBI Taxonomy" id="56036"/>
    <lineage>
        <taxon>Eukaryota</taxon>
        <taxon>Viridiplantae</taxon>
        <taxon>Streptophyta</taxon>
        <taxon>Embryophyta</taxon>
        <taxon>Tracheophyta</taxon>
        <taxon>Spermatophyta</taxon>
        <taxon>Magnoliopsida</taxon>
        <taxon>eudicotyledons</taxon>
        <taxon>Gunneridae</taxon>
        <taxon>Pentapetalae</taxon>
        <taxon>asterids</taxon>
        <taxon>lamiids</taxon>
        <taxon>Lamiales</taxon>
        <taxon>Oleaceae</taxon>
        <taxon>Oleeae</taxon>
        <taxon>Fraxinus</taxon>
    </lineage>
</organism>